<dbReference type="PROSITE" id="PS52052">
    <property type="entry name" value="PEHE"/>
    <property type="match status" value="1"/>
</dbReference>
<feature type="region of interest" description="Disordered" evidence="1">
    <location>
        <begin position="49"/>
        <end position="69"/>
    </location>
</feature>
<dbReference type="SMART" id="SM01300">
    <property type="entry name" value="PEHE"/>
    <property type="match status" value="1"/>
</dbReference>
<comment type="caution">
    <text evidence="3">The sequence shown here is derived from an EMBL/GenBank/DDBJ whole genome shotgun (WGS) entry which is preliminary data.</text>
</comment>
<feature type="region of interest" description="Disordered" evidence="1">
    <location>
        <begin position="1"/>
        <end position="30"/>
    </location>
</feature>
<dbReference type="GO" id="GO:0072487">
    <property type="term" value="C:MSL complex"/>
    <property type="evidence" value="ECO:0007669"/>
    <property type="project" value="InterPro"/>
</dbReference>
<feature type="compositionally biased region" description="Basic and acidic residues" evidence="1">
    <location>
        <begin position="15"/>
        <end position="30"/>
    </location>
</feature>
<feature type="region of interest" description="Disordered" evidence="1">
    <location>
        <begin position="177"/>
        <end position="196"/>
    </location>
</feature>
<dbReference type="GO" id="GO:0003682">
    <property type="term" value="F:chromatin binding"/>
    <property type="evidence" value="ECO:0007669"/>
    <property type="project" value="TreeGrafter"/>
</dbReference>
<dbReference type="Pfam" id="PF15275">
    <property type="entry name" value="PEHE"/>
    <property type="match status" value="1"/>
</dbReference>
<keyword evidence="4" id="KW-1185">Reference proteome</keyword>
<dbReference type="PANTHER" id="PTHR21656">
    <property type="entry name" value="MALE-SPECIFIC LETHAL-1 PROTEIN"/>
    <property type="match status" value="1"/>
</dbReference>
<dbReference type="EMBL" id="JBBCAQ010000014">
    <property type="protein sequence ID" value="KAK7598312.1"/>
    <property type="molecule type" value="Genomic_DNA"/>
</dbReference>
<dbReference type="PANTHER" id="PTHR21656:SF2">
    <property type="entry name" value="MALE-SPECIFIC LETHAL 1 HOMOLOG"/>
    <property type="match status" value="1"/>
</dbReference>
<proteinExistence type="predicted"/>
<feature type="domain" description="PEHE" evidence="2">
    <location>
        <begin position="108"/>
        <end position="235"/>
    </location>
</feature>
<evidence type="ECO:0000313" key="4">
    <source>
        <dbReference type="Proteomes" id="UP001367676"/>
    </source>
</evidence>
<name>A0AAN9Y687_9HEMI</name>
<accession>A0AAN9Y687</accession>
<organism evidence="3 4">
    <name type="scientific">Parthenolecanium corni</name>
    <dbReference type="NCBI Taxonomy" id="536013"/>
    <lineage>
        <taxon>Eukaryota</taxon>
        <taxon>Metazoa</taxon>
        <taxon>Ecdysozoa</taxon>
        <taxon>Arthropoda</taxon>
        <taxon>Hexapoda</taxon>
        <taxon>Insecta</taxon>
        <taxon>Pterygota</taxon>
        <taxon>Neoptera</taxon>
        <taxon>Paraneoptera</taxon>
        <taxon>Hemiptera</taxon>
        <taxon>Sternorrhyncha</taxon>
        <taxon>Coccoidea</taxon>
        <taxon>Coccidae</taxon>
        <taxon>Parthenolecanium</taxon>
    </lineage>
</organism>
<evidence type="ECO:0000256" key="1">
    <source>
        <dbReference type="SAM" id="MobiDB-lite"/>
    </source>
</evidence>
<reference evidence="3 4" key="1">
    <citation type="submission" date="2024-03" db="EMBL/GenBank/DDBJ databases">
        <title>Adaptation during the transition from Ophiocordyceps entomopathogen to insect associate is accompanied by gene loss and intensified selection.</title>
        <authorList>
            <person name="Ward C.M."/>
            <person name="Onetto C.A."/>
            <person name="Borneman A.R."/>
        </authorList>
    </citation>
    <scope>NUCLEOTIDE SEQUENCE [LARGE SCALE GENOMIC DNA]</scope>
    <source>
        <strain evidence="3">AWRI1</strain>
        <tissue evidence="3">Single Adult Female</tissue>
    </source>
</reference>
<dbReference type="Proteomes" id="UP001367676">
    <property type="component" value="Unassembled WGS sequence"/>
</dbReference>
<evidence type="ECO:0000259" key="2">
    <source>
        <dbReference type="PROSITE" id="PS52052"/>
    </source>
</evidence>
<evidence type="ECO:0000313" key="3">
    <source>
        <dbReference type="EMBL" id="KAK7598312.1"/>
    </source>
</evidence>
<dbReference type="InterPro" id="IPR029332">
    <property type="entry name" value="PEHE_dom"/>
</dbReference>
<dbReference type="Gene3D" id="6.10.250.2000">
    <property type="match status" value="1"/>
</dbReference>
<gene>
    <name evidence="3" type="ORF">V9T40_006547</name>
</gene>
<sequence length="235" mass="27536">MVRFVEEAPNSSARSVEKAKLNSDKTIDQKPKKSGTVFFLKTLPDELPLEVPFNEPNEDEESDPENGQMVDEKRKLKIPILTTSETYFTSVKEDTSHLYDAVTYKPTALEVPSFRIVEKDNIRMTNVPKDYLEEDIRIEASKERHLRFETEERKRKKWDVQRIRELRRNERLKETLRRRNSRWSDVEPPKQKKTENTTELITSLFPNIRAIEKIIITDPIPVTALGTSIPQIPSW</sequence>
<protein>
    <recommendedName>
        <fullName evidence="2">PEHE domain-containing protein</fullName>
    </recommendedName>
</protein>
<dbReference type="AlphaFoldDB" id="A0AAN9Y687"/>
<dbReference type="InterPro" id="IPR026711">
    <property type="entry name" value="Msl-1"/>
</dbReference>